<gene>
    <name evidence="6" type="ORF">DSM104329_01240</name>
</gene>
<keyword evidence="3" id="KW-0804">Transcription</keyword>
<dbReference type="SUPFAM" id="SSF46689">
    <property type="entry name" value="Homeodomain-like"/>
    <property type="match status" value="1"/>
</dbReference>
<dbReference type="PROSITE" id="PS50977">
    <property type="entry name" value="HTH_TETR_2"/>
    <property type="match status" value="1"/>
</dbReference>
<keyword evidence="7" id="KW-1185">Reference proteome</keyword>
<dbReference type="KEGG" id="sbae:DSM104329_01240"/>
<sequence>MESLPTRDALLAAGRRAFADRGYAGARLADIAADTGMTTGAFYRHFASKNDFFAAMFADYGEALIAALTRARTLKAQLEAWLLAAREHRGVVRAAQELSRAGSPEADLRRELRLRASALLGERLEPIVGEDQTRAAADMVADIVAQYVLMESAGWIPERDARAVASELDRLVRKGLYKR</sequence>
<organism evidence="6 7">
    <name type="scientific">Capillimicrobium parvum</name>
    <dbReference type="NCBI Taxonomy" id="2884022"/>
    <lineage>
        <taxon>Bacteria</taxon>
        <taxon>Bacillati</taxon>
        <taxon>Actinomycetota</taxon>
        <taxon>Thermoleophilia</taxon>
        <taxon>Solirubrobacterales</taxon>
        <taxon>Capillimicrobiaceae</taxon>
        <taxon>Capillimicrobium</taxon>
    </lineage>
</organism>
<evidence type="ECO:0000259" key="5">
    <source>
        <dbReference type="PROSITE" id="PS50977"/>
    </source>
</evidence>
<evidence type="ECO:0000256" key="2">
    <source>
        <dbReference type="ARBA" id="ARBA00023125"/>
    </source>
</evidence>
<dbReference type="AlphaFoldDB" id="A0A9E7BZZ6"/>
<dbReference type="InterPro" id="IPR001647">
    <property type="entry name" value="HTH_TetR"/>
</dbReference>
<name>A0A9E7BZZ6_9ACTN</name>
<evidence type="ECO:0000313" key="6">
    <source>
        <dbReference type="EMBL" id="UGS34858.1"/>
    </source>
</evidence>
<evidence type="ECO:0000256" key="4">
    <source>
        <dbReference type="PROSITE-ProRule" id="PRU00335"/>
    </source>
</evidence>
<keyword evidence="2 4" id="KW-0238">DNA-binding</keyword>
<dbReference type="PRINTS" id="PR00455">
    <property type="entry name" value="HTHTETR"/>
</dbReference>
<dbReference type="GO" id="GO:0000976">
    <property type="term" value="F:transcription cis-regulatory region binding"/>
    <property type="evidence" value="ECO:0007669"/>
    <property type="project" value="TreeGrafter"/>
</dbReference>
<dbReference type="PANTHER" id="PTHR30055:SF234">
    <property type="entry name" value="HTH-TYPE TRANSCRIPTIONAL REGULATOR BETI"/>
    <property type="match status" value="1"/>
</dbReference>
<dbReference type="Gene3D" id="1.10.357.10">
    <property type="entry name" value="Tetracycline Repressor, domain 2"/>
    <property type="match status" value="1"/>
</dbReference>
<dbReference type="PANTHER" id="PTHR30055">
    <property type="entry name" value="HTH-TYPE TRANSCRIPTIONAL REGULATOR RUTR"/>
    <property type="match status" value="1"/>
</dbReference>
<protein>
    <recommendedName>
        <fullName evidence="5">HTH tetR-type domain-containing protein</fullName>
    </recommendedName>
</protein>
<dbReference type="Pfam" id="PF00440">
    <property type="entry name" value="TetR_N"/>
    <property type="match status" value="1"/>
</dbReference>
<dbReference type="RefSeq" id="WP_259314524.1">
    <property type="nucleotide sequence ID" value="NZ_CP087164.1"/>
</dbReference>
<feature type="DNA-binding region" description="H-T-H motif" evidence="4">
    <location>
        <begin position="27"/>
        <end position="46"/>
    </location>
</feature>
<dbReference type="GO" id="GO:0003700">
    <property type="term" value="F:DNA-binding transcription factor activity"/>
    <property type="evidence" value="ECO:0007669"/>
    <property type="project" value="TreeGrafter"/>
</dbReference>
<feature type="domain" description="HTH tetR-type" evidence="5">
    <location>
        <begin position="4"/>
        <end position="64"/>
    </location>
</feature>
<dbReference type="Proteomes" id="UP001162834">
    <property type="component" value="Chromosome"/>
</dbReference>
<dbReference type="InterPro" id="IPR050109">
    <property type="entry name" value="HTH-type_TetR-like_transc_reg"/>
</dbReference>
<evidence type="ECO:0000313" key="7">
    <source>
        <dbReference type="Proteomes" id="UP001162834"/>
    </source>
</evidence>
<keyword evidence="1" id="KW-0805">Transcription regulation</keyword>
<reference evidence="6" key="1">
    <citation type="journal article" date="2022" name="Int. J. Syst. Evol. Microbiol.">
        <title>Pseudomonas aegrilactucae sp. nov. and Pseudomonas morbosilactucae sp. nov., pathogens causing bacterial rot of lettuce in Japan.</title>
        <authorList>
            <person name="Sawada H."/>
            <person name="Fujikawa T."/>
            <person name="Satou M."/>
        </authorList>
    </citation>
    <scope>NUCLEOTIDE SEQUENCE</scope>
    <source>
        <strain evidence="6">0166_1</strain>
    </source>
</reference>
<dbReference type="EMBL" id="CP087164">
    <property type="protein sequence ID" value="UGS34858.1"/>
    <property type="molecule type" value="Genomic_DNA"/>
</dbReference>
<evidence type="ECO:0000256" key="3">
    <source>
        <dbReference type="ARBA" id="ARBA00023163"/>
    </source>
</evidence>
<proteinExistence type="predicted"/>
<evidence type="ECO:0000256" key="1">
    <source>
        <dbReference type="ARBA" id="ARBA00023015"/>
    </source>
</evidence>
<accession>A0A9E7BZZ6</accession>
<dbReference type="InterPro" id="IPR009057">
    <property type="entry name" value="Homeodomain-like_sf"/>
</dbReference>